<feature type="compositionally biased region" description="Polar residues" evidence="1">
    <location>
        <begin position="92"/>
        <end position="113"/>
    </location>
</feature>
<reference evidence="2" key="2">
    <citation type="journal article" date="2022" name="Elife">
        <title>Obligate sexual reproduction of a homothallic fungus closely related to the Cryptococcus pathogenic species complex.</title>
        <authorList>
            <person name="Passer A.R."/>
            <person name="Clancey S.A."/>
            <person name="Shea T."/>
            <person name="David-Palma M."/>
            <person name="Averette A.F."/>
            <person name="Boekhout T."/>
            <person name="Porcel B.M."/>
            <person name="Nowrousian M."/>
            <person name="Cuomo C.A."/>
            <person name="Sun S."/>
            <person name="Heitman J."/>
            <person name="Coelho M.A."/>
        </authorList>
    </citation>
    <scope>NUCLEOTIDE SEQUENCE</scope>
    <source>
        <strain evidence="2">CBS 7841</strain>
    </source>
</reference>
<organism evidence="2 3">
    <name type="scientific">Cryptococcus depauperatus CBS 7841</name>
    <dbReference type="NCBI Taxonomy" id="1295531"/>
    <lineage>
        <taxon>Eukaryota</taxon>
        <taxon>Fungi</taxon>
        <taxon>Dikarya</taxon>
        <taxon>Basidiomycota</taxon>
        <taxon>Agaricomycotina</taxon>
        <taxon>Tremellomycetes</taxon>
        <taxon>Tremellales</taxon>
        <taxon>Cryptococcaceae</taxon>
        <taxon>Cryptococcus</taxon>
    </lineage>
</organism>
<proteinExistence type="predicted"/>
<dbReference type="VEuPathDB" id="FungiDB:L203_00901"/>
<keyword evidence="3" id="KW-1185">Reference proteome</keyword>
<evidence type="ECO:0000313" key="3">
    <source>
        <dbReference type="Proteomes" id="UP000094043"/>
    </source>
</evidence>
<sequence>MSIPETPSPASGNMSLGDEWEHVLRSPSLEEYIQSYPTIEVDTSPINWGALYEFGLPPSHLSERHRVEKKESTNHLNKLFRSRQDLKKDMPSPSSSTKDNRSLVSLPSTSGKSPSAKRSFFKSIKIPRGKGKDKRKKETVATSERHVLSPIASNVCQIRPPEIPLEVVIIEARSGMENLADHESSAISSLHNHSDCNVAYEDAPEDIFCADAPPNLCFSDTTCVDNSEYCLTPTQERGSPSPRKFHPLSTIVENSPECSAEPSATSTPQDHLEAILKGTYTDHLDFSEHADDVLDPLFFDARLVPLPVGHLATFTITRLHTAGLVPSYEMEIIWEPHNRNLPVCRITVTRGFGQMIRFSNAIYKAHSPGASSALSALLLDFPHPIDGPPFPDKMEYRAMRIQRYFEKLFGVRTMDGSSYILDHPRITPEFFALLHRDQVEIISRELACNAWKTIMNKQGNAQKWQVQPYGFSPDYCTKPSLSQSQPQIKLSNGYDSTHWSNALNIDDYYQSEQEQSDEESEDDFCDIINVFPYPPARVIPLPKLFVTSSSDEHLSERCNDSEISNYLSSSTISSHANVSIDSVTCQDHSSSLTTTVELQDSECKESALNDYQTQNDDDNSSVTTIVSSNSDSDVCTNDVSTPRITRENLQQIATSPSPPPMVAARQLHTVIPARGPLNELDLKNGHTLLVRLTTRHSLETVQVYIDAKGSWSDILCRIYSVLNLPIGSCILKGDISQENYVIGQLHGKEILLTCKKDFDSWLEAAGDPQIWVETR</sequence>
<dbReference type="EMBL" id="CP143791">
    <property type="protein sequence ID" value="WVN90946.1"/>
    <property type="molecule type" value="Genomic_DNA"/>
</dbReference>
<dbReference type="OrthoDB" id="2571339at2759"/>
<dbReference type="RefSeq" id="XP_066071646.1">
    <property type="nucleotide sequence ID" value="XM_066215549.1"/>
</dbReference>
<accession>A0A1E3IVN3</accession>
<protein>
    <submittedName>
        <fullName evidence="2">Uncharacterized protein</fullName>
    </submittedName>
</protein>
<dbReference type="GeneID" id="91090399"/>
<evidence type="ECO:0000256" key="1">
    <source>
        <dbReference type="SAM" id="MobiDB-lite"/>
    </source>
</evidence>
<dbReference type="Proteomes" id="UP000094043">
    <property type="component" value="Chromosome 8"/>
</dbReference>
<feature type="region of interest" description="Disordered" evidence="1">
    <location>
        <begin position="63"/>
        <end position="142"/>
    </location>
</feature>
<dbReference type="AlphaFoldDB" id="A0A1E3IVN3"/>
<name>A0A1E3IVN3_9TREE</name>
<evidence type="ECO:0000313" key="2">
    <source>
        <dbReference type="EMBL" id="WVN90946.1"/>
    </source>
</evidence>
<reference evidence="2" key="3">
    <citation type="submission" date="2024-01" db="EMBL/GenBank/DDBJ databases">
        <authorList>
            <person name="Coelho M.A."/>
            <person name="David-Palma M."/>
            <person name="Shea T."/>
            <person name="Sun S."/>
            <person name="Cuomo C.A."/>
            <person name="Heitman J."/>
        </authorList>
    </citation>
    <scope>NUCLEOTIDE SEQUENCE</scope>
    <source>
        <strain evidence="2">CBS 7841</strain>
    </source>
</reference>
<feature type="compositionally biased region" description="Basic and acidic residues" evidence="1">
    <location>
        <begin position="63"/>
        <end position="73"/>
    </location>
</feature>
<gene>
    <name evidence="2" type="ORF">L203_106191</name>
</gene>
<dbReference type="KEGG" id="cdep:91090399"/>
<feature type="compositionally biased region" description="Basic residues" evidence="1">
    <location>
        <begin position="125"/>
        <end position="135"/>
    </location>
</feature>
<reference evidence="2" key="1">
    <citation type="submission" date="2016-06" db="EMBL/GenBank/DDBJ databases">
        <authorList>
            <person name="Cuomo C."/>
            <person name="Litvintseva A."/>
            <person name="Heitman J."/>
            <person name="Chen Y."/>
            <person name="Sun S."/>
            <person name="Springer D."/>
            <person name="Dromer F."/>
            <person name="Young S."/>
            <person name="Zeng Q."/>
            <person name="Chapman S."/>
            <person name="Gujja S."/>
            <person name="Saif S."/>
            <person name="Birren B."/>
        </authorList>
    </citation>
    <scope>NUCLEOTIDE SEQUENCE</scope>
    <source>
        <strain evidence="2">CBS 7841</strain>
    </source>
</reference>